<reference evidence="6 7" key="2">
    <citation type="submission" date="2014-07" db="EMBL/GenBank/DDBJ databases">
        <authorList>
            <person name="Zhang J.E."/>
            <person name="Yang H."/>
            <person name="Guo J."/>
            <person name="Deng Z."/>
            <person name="Luo H."/>
            <person name="Luo M."/>
            <person name="Zhao B."/>
        </authorList>
    </citation>
    <scope>NUCLEOTIDE SEQUENCE [LARGE SCALE GENOMIC DNA]</scope>
    <source>
        <strain evidence="6">ATCC 10762</strain>
        <strain evidence="7">ATCC 10762 / DSM 40127 / CCM 3239 / JCM 4008 / LMG 5968 / NBRC 12843 / NCIMB 8234 / A-377</strain>
    </source>
</reference>
<dbReference type="GO" id="GO:0046872">
    <property type="term" value="F:metal ion binding"/>
    <property type="evidence" value="ECO:0007669"/>
    <property type="project" value="InterPro"/>
</dbReference>
<dbReference type="Pfam" id="PF13535">
    <property type="entry name" value="ATP-grasp_4"/>
    <property type="match status" value="1"/>
</dbReference>
<dbReference type="GeneID" id="97483562"/>
<evidence type="ECO:0000313" key="6">
    <source>
        <dbReference type="EMBL" id="OEV36276.1"/>
    </source>
</evidence>
<dbReference type="InterPro" id="IPR005479">
    <property type="entry name" value="CPAse_ATP-bd"/>
</dbReference>
<dbReference type="PROSITE" id="PS50975">
    <property type="entry name" value="ATP_GRASP"/>
    <property type="match status" value="1"/>
</dbReference>
<evidence type="ECO:0000259" key="4">
    <source>
        <dbReference type="PROSITE" id="PS50975"/>
    </source>
</evidence>
<dbReference type="OrthoDB" id="4685698at2"/>
<feature type="domain" description="ATP-grasp" evidence="4">
    <location>
        <begin position="450"/>
        <end position="649"/>
    </location>
</feature>
<comment type="cofactor">
    <cofactor evidence="1">
        <name>pyridoxal 5'-phosphate</name>
        <dbReference type="ChEBI" id="CHEBI:597326"/>
    </cofactor>
</comment>
<dbReference type="SMART" id="SM01209">
    <property type="entry name" value="GARS_A"/>
    <property type="match status" value="1"/>
</dbReference>
<dbReference type="Pfam" id="PF00291">
    <property type="entry name" value="PALP"/>
    <property type="match status" value="1"/>
</dbReference>
<evidence type="ECO:0000313" key="7">
    <source>
        <dbReference type="Proteomes" id="UP000037395"/>
    </source>
</evidence>
<evidence type="ECO:0000256" key="1">
    <source>
        <dbReference type="ARBA" id="ARBA00001933"/>
    </source>
</evidence>
<reference evidence="5" key="1">
    <citation type="journal article" date="2014" name="Int. J. Syst. Evol. Microbiol.">
        <title>Complete genome sequence of Corynebacterium casei LMG S-19264T (=DSM 44701T), isolated from a smear-ripened cheese.</title>
        <authorList>
            <consortium name="US DOE Joint Genome Institute (JGI-PGF)"/>
            <person name="Walter F."/>
            <person name="Albersmeier A."/>
            <person name="Kalinowski J."/>
            <person name="Ruckert C."/>
        </authorList>
    </citation>
    <scope>NUCLEOTIDE SEQUENCE</scope>
    <source>
        <strain evidence="5">JCM 4434</strain>
    </source>
</reference>
<accession>A0A8H9HGE2</accession>
<dbReference type="SUPFAM" id="SSF53686">
    <property type="entry name" value="Tryptophan synthase beta subunit-like PLP-dependent enzymes"/>
    <property type="match status" value="1"/>
</dbReference>
<dbReference type="InterPro" id="IPR011761">
    <property type="entry name" value="ATP-grasp"/>
</dbReference>
<keyword evidence="7" id="KW-1185">Reference proteome</keyword>
<dbReference type="CDD" id="cd01561">
    <property type="entry name" value="CBS_like"/>
    <property type="match status" value="1"/>
</dbReference>
<keyword evidence="3" id="KW-0547">Nucleotide-binding</keyword>
<dbReference type="InterPro" id="IPR036052">
    <property type="entry name" value="TrpB-like_PALP_sf"/>
</dbReference>
<dbReference type="Gene3D" id="3.30.470.20">
    <property type="entry name" value="ATP-grasp fold, B domain"/>
    <property type="match status" value="1"/>
</dbReference>
<reference evidence="6" key="3">
    <citation type="submission" date="2016-08" db="EMBL/GenBank/DDBJ databases">
        <title>Sequencing, Assembly and Comparative Genomics of S. aureofaciens ATCC 10762.</title>
        <authorList>
            <person name="Gradnigo J.S."/>
            <person name="Johnson N."/>
            <person name="Somerville G.A."/>
        </authorList>
    </citation>
    <scope>NUCLEOTIDE SEQUENCE [LARGE SCALE GENOMIC DNA]</scope>
    <source>
        <strain evidence="6">ATCC 10762</strain>
    </source>
</reference>
<evidence type="ECO:0000256" key="3">
    <source>
        <dbReference type="PROSITE-ProRule" id="PRU00409"/>
    </source>
</evidence>
<dbReference type="EMBL" id="JPRF03000028">
    <property type="protein sequence ID" value="OEV36276.1"/>
    <property type="molecule type" value="Genomic_DNA"/>
</dbReference>
<keyword evidence="3" id="KW-0067">ATP-binding</keyword>
<evidence type="ECO:0000313" key="5">
    <source>
        <dbReference type="EMBL" id="GGU56640.1"/>
    </source>
</evidence>
<sequence length="752" mass="79396">MRHESIVEAIGHTPLVRLRVPAPEGVEVYAKLELANNFAMKDRVARQVVTEARRSGALKPGAPIVESSSGTMALGLALVGTHLGHPVHIVTDPRIDPITLAKLRTLGCEVHVVSAMGEQGWQSARLDLLAELMTGLPGAFWPQQYSNPQNPAAYRGLAEELVADLGTVDVVVGSVGSGGSLCGTSRALLERFPELKVVGVDAVGSVLFGQPDVPTRRQSGLGNSLYPDNIDYRLIDEVHWLSDDEAFAATRALAREQKIFAGNTSGSVYRVLTHLAANAAPGTRLVGIMPDRGDRYVDTVYAADAEAVEGTATEPTPVRYGELVHSWSYAEISRRERPLLLFVESNTTGTGMLALTTAVRLGLEPVLFVVDPARYQGLAETGCRVVVCDTDDPQALRKAAEEAAGGREVAGVTTTSEYYLVQAAALAEGLGVAANPASALAACRDKSATRRTLLAHGVRQPRFAEVRDPAEVEAAVAAVGLPCVVKPVDESGSHEVLWCGDVATATEQVRKLLAVTRNVRGQASAGTVLVEEFLTGPEFSAEMFWADGDAVCVGITQRTVSELPYFVETGHLFPAVLPDGTAAAMADTARHSLEAVGLNRGPAHVELRLTADGPAVIEINARLAGGMIPELIRPATGIDLLEQQIRAAAGLPLNLTPERERSAGIRFLIAAEPGRLAAVEGVERAGAVAGVDRVTVTAAVGRSVRPVREAYDRLGHVIAVGDGPEQVGAALDAALAELAVVVEPGHQRAEQQ</sequence>
<evidence type="ECO:0000256" key="2">
    <source>
        <dbReference type="ARBA" id="ARBA00022898"/>
    </source>
</evidence>
<dbReference type="GO" id="GO:1901605">
    <property type="term" value="P:alpha-amino acid metabolic process"/>
    <property type="evidence" value="ECO:0007669"/>
    <property type="project" value="UniProtKB-ARBA"/>
</dbReference>
<dbReference type="EMBL" id="BMUB01000001">
    <property type="protein sequence ID" value="GGU56640.1"/>
    <property type="molecule type" value="Genomic_DNA"/>
</dbReference>
<dbReference type="AlphaFoldDB" id="A0A1E7N6E2"/>
<reference evidence="5" key="5">
    <citation type="submission" date="2020-09" db="EMBL/GenBank/DDBJ databases">
        <authorList>
            <person name="Sun Q."/>
            <person name="Ohkuma M."/>
        </authorList>
    </citation>
    <scope>NUCLEOTIDE SEQUENCE</scope>
    <source>
        <strain evidence="5">JCM 4434</strain>
    </source>
</reference>
<dbReference type="PROSITE" id="PS00867">
    <property type="entry name" value="CPSASE_2"/>
    <property type="match status" value="1"/>
</dbReference>
<dbReference type="GO" id="GO:0005524">
    <property type="term" value="F:ATP binding"/>
    <property type="evidence" value="ECO:0007669"/>
    <property type="project" value="UniProtKB-UniRule"/>
</dbReference>
<comment type="caution">
    <text evidence="6">The sequence shown here is derived from an EMBL/GenBank/DDBJ whole genome shotgun (WGS) entry which is preliminary data.</text>
</comment>
<keyword evidence="2" id="KW-0663">Pyridoxal phosphate</keyword>
<dbReference type="Pfam" id="PF18603">
    <property type="entry name" value="LAL_C2"/>
    <property type="match status" value="1"/>
</dbReference>
<gene>
    <name evidence="5" type="ORF">GCM10010502_03730</name>
    <name evidence="6" type="ORF">HS99_0030170</name>
</gene>
<dbReference type="RefSeq" id="WP_030550878.1">
    <property type="nucleotide sequence ID" value="NZ_BMUB01000001.1"/>
</dbReference>
<organism evidence="6 7">
    <name type="scientific">Kitasatospora aureofaciens</name>
    <name type="common">Streptomyces aureofaciens</name>
    <dbReference type="NCBI Taxonomy" id="1894"/>
    <lineage>
        <taxon>Bacteria</taxon>
        <taxon>Bacillati</taxon>
        <taxon>Actinomycetota</taxon>
        <taxon>Actinomycetes</taxon>
        <taxon>Kitasatosporales</taxon>
        <taxon>Streptomycetaceae</taxon>
        <taxon>Kitasatospora</taxon>
    </lineage>
</organism>
<dbReference type="InterPro" id="IPR001926">
    <property type="entry name" value="TrpB-like_PALP"/>
</dbReference>
<dbReference type="SUPFAM" id="SSF56059">
    <property type="entry name" value="Glutathione synthetase ATP-binding domain-like"/>
    <property type="match status" value="1"/>
</dbReference>
<protein>
    <submittedName>
        <fullName evidence="6">Pyridoxal-5'-phosphate-dependent protein</fullName>
    </submittedName>
</protein>
<dbReference type="Proteomes" id="UP000610124">
    <property type="component" value="Unassembled WGS sequence"/>
</dbReference>
<name>A0A1E7N6E2_KITAU</name>
<dbReference type="Proteomes" id="UP000037395">
    <property type="component" value="Unassembled WGS sequence"/>
</dbReference>
<dbReference type="Gene3D" id="3.40.50.1100">
    <property type="match status" value="2"/>
</dbReference>
<dbReference type="InterPro" id="IPR040570">
    <property type="entry name" value="LAL_C2"/>
</dbReference>
<dbReference type="InterPro" id="IPR050214">
    <property type="entry name" value="Cys_Synth/Cystath_Beta-Synth"/>
</dbReference>
<reference evidence="7" key="4">
    <citation type="submission" date="2016-08" db="EMBL/GenBank/DDBJ databases">
        <title>Sequencing, assembly and comparative genomics of S. aureofaciens ATCC 10762.</title>
        <authorList>
            <person name="Gradnigo J.S."/>
            <person name="Johnson N."/>
            <person name="Somerville G.A."/>
        </authorList>
    </citation>
    <scope>NUCLEOTIDE SEQUENCE [LARGE SCALE GENOMIC DNA]</scope>
    <source>
        <strain evidence="7">ATCC 10762 / DSM 40127 / CCM 3239 / JCM 4008 / LMG 5968 / NBRC 12843 / NCIMB 8234 / A-377</strain>
    </source>
</reference>
<accession>A0A1E7N6E2</accession>
<proteinExistence type="predicted"/>
<dbReference type="PANTHER" id="PTHR10314">
    <property type="entry name" value="CYSTATHIONINE BETA-SYNTHASE"/>
    <property type="match status" value="1"/>
</dbReference>